<sequence length="90" mass="9586">MVLDFILIGGGLLISRYSGLTRRRISRSAVSHREGSEAVSEEDSDSSERAVSRVGEYMRWSAAASGRTIGARAAVDRGAGGRQSRGTARS</sequence>
<reference evidence="2 3" key="1">
    <citation type="submission" date="2020-04" db="EMBL/GenBank/DDBJ databases">
        <authorList>
            <person name="Wallbank WR R."/>
            <person name="Pardo Diaz C."/>
            <person name="Kozak K."/>
            <person name="Martin S."/>
            <person name="Jiggins C."/>
            <person name="Moest M."/>
            <person name="Warren A I."/>
            <person name="Byers J.R.P. K."/>
            <person name="Montejo-Kovacevich G."/>
            <person name="Yen C E."/>
        </authorList>
    </citation>
    <scope>NUCLEOTIDE SEQUENCE [LARGE SCALE GENOMIC DNA]</scope>
</reference>
<dbReference type="EMBL" id="CADEBD010000292">
    <property type="protein sequence ID" value="CAB3233064.1"/>
    <property type="molecule type" value="Genomic_DNA"/>
</dbReference>
<proteinExistence type="predicted"/>
<evidence type="ECO:0000313" key="3">
    <source>
        <dbReference type="Proteomes" id="UP000494256"/>
    </source>
</evidence>
<protein>
    <submittedName>
        <fullName evidence="2">Uncharacterized protein</fullName>
    </submittedName>
</protein>
<evidence type="ECO:0000313" key="2">
    <source>
        <dbReference type="EMBL" id="CAB3233064.1"/>
    </source>
</evidence>
<gene>
    <name evidence="2" type="ORF">APLA_LOCUS6005</name>
</gene>
<dbReference type="OrthoDB" id="124397at2759"/>
<feature type="region of interest" description="Disordered" evidence="1">
    <location>
        <begin position="24"/>
        <end position="50"/>
    </location>
</feature>
<organism evidence="2 3">
    <name type="scientific">Arctia plantaginis</name>
    <name type="common">Wood tiger moth</name>
    <name type="synonym">Phalaena plantaginis</name>
    <dbReference type="NCBI Taxonomy" id="874455"/>
    <lineage>
        <taxon>Eukaryota</taxon>
        <taxon>Metazoa</taxon>
        <taxon>Ecdysozoa</taxon>
        <taxon>Arthropoda</taxon>
        <taxon>Hexapoda</taxon>
        <taxon>Insecta</taxon>
        <taxon>Pterygota</taxon>
        <taxon>Neoptera</taxon>
        <taxon>Endopterygota</taxon>
        <taxon>Lepidoptera</taxon>
        <taxon>Glossata</taxon>
        <taxon>Ditrysia</taxon>
        <taxon>Noctuoidea</taxon>
        <taxon>Erebidae</taxon>
        <taxon>Arctiinae</taxon>
        <taxon>Arctia</taxon>
    </lineage>
</organism>
<dbReference type="Proteomes" id="UP000494256">
    <property type="component" value="Unassembled WGS sequence"/>
</dbReference>
<feature type="region of interest" description="Disordered" evidence="1">
    <location>
        <begin position="71"/>
        <end position="90"/>
    </location>
</feature>
<dbReference type="AlphaFoldDB" id="A0A8S0ZKC8"/>
<name>A0A8S0ZKC8_ARCPL</name>
<evidence type="ECO:0000256" key="1">
    <source>
        <dbReference type="SAM" id="MobiDB-lite"/>
    </source>
</evidence>
<accession>A0A8S0ZKC8</accession>
<comment type="caution">
    <text evidence="2">The sequence shown here is derived from an EMBL/GenBank/DDBJ whole genome shotgun (WGS) entry which is preliminary data.</text>
</comment>